<dbReference type="CDD" id="cd00104">
    <property type="entry name" value="KAZAL_FS"/>
    <property type="match status" value="8"/>
</dbReference>
<evidence type="ECO:0000259" key="16">
    <source>
        <dbReference type="PROSITE" id="PS51465"/>
    </source>
</evidence>
<evidence type="ECO:0000313" key="18">
    <source>
        <dbReference type="Proteomes" id="UP001175271"/>
    </source>
</evidence>
<dbReference type="GO" id="GO:0005576">
    <property type="term" value="C:extracellular region"/>
    <property type="evidence" value="ECO:0007669"/>
    <property type="project" value="TreeGrafter"/>
</dbReference>
<evidence type="ECO:0000256" key="10">
    <source>
        <dbReference type="ARBA" id="ARBA00023180"/>
    </source>
</evidence>
<dbReference type="EMBL" id="JAUCMV010000005">
    <property type="protein sequence ID" value="KAK0395947.1"/>
    <property type="molecule type" value="Genomic_DNA"/>
</dbReference>
<dbReference type="PANTHER" id="PTHR10913">
    <property type="entry name" value="FOLLISTATIN-RELATED"/>
    <property type="match status" value="1"/>
</dbReference>
<evidence type="ECO:0000313" key="17">
    <source>
        <dbReference type="EMBL" id="KAK0395947.1"/>
    </source>
</evidence>
<feature type="disulfide bond" evidence="12">
    <location>
        <begin position="712"/>
        <end position="729"/>
    </location>
</feature>
<evidence type="ECO:0000256" key="13">
    <source>
        <dbReference type="SAM" id="SignalP"/>
    </source>
</evidence>
<dbReference type="GO" id="GO:0030154">
    <property type="term" value="P:cell differentiation"/>
    <property type="evidence" value="ECO:0007669"/>
    <property type="project" value="TreeGrafter"/>
</dbReference>
<feature type="signal peptide" evidence="13">
    <location>
        <begin position="1"/>
        <end position="23"/>
    </location>
</feature>
<dbReference type="InterPro" id="IPR003884">
    <property type="entry name" value="FacI_MAC"/>
</dbReference>
<protein>
    <recommendedName>
        <fullName evidence="19">Agrin</fullName>
    </recommendedName>
</protein>
<dbReference type="SMART" id="SM00280">
    <property type="entry name" value="KAZAL"/>
    <property type="match status" value="8"/>
</dbReference>
<keyword evidence="4" id="KW-0646">Protease inhibitor</keyword>
<dbReference type="GO" id="GO:0005886">
    <property type="term" value="C:plasma membrane"/>
    <property type="evidence" value="ECO:0007669"/>
    <property type="project" value="GOC"/>
</dbReference>
<feature type="domain" description="Kazal-like" evidence="16">
    <location>
        <begin position="513"/>
        <end position="559"/>
    </location>
</feature>
<dbReference type="SMART" id="SM00180">
    <property type="entry name" value="EGF_Lam"/>
    <property type="match status" value="2"/>
</dbReference>
<feature type="disulfide bond" evidence="12">
    <location>
        <begin position="731"/>
        <end position="740"/>
    </location>
</feature>
<keyword evidence="9 12" id="KW-1015">Disulfide bond</keyword>
<feature type="domain" description="Kazal-like" evidence="16">
    <location>
        <begin position="286"/>
        <end position="345"/>
    </location>
</feature>
<dbReference type="FunFam" id="3.30.60.30:FF:000024">
    <property type="entry name" value="Transmembrane agrin"/>
    <property type="match status" value="1"/>
</dbReference>
<dbReference type="Pfam" id="PF00053">
    <property type="entry name" value="EGF_laminin"/>
    <property type="match status" value="2"/>
</dbReference>
<keyword evidence="6" id="KW-0677">Repeat</keyword>
<dbReference type="InterPro" id="IPR036058">
    <property type="entry name" value="Kazal_dom_sf"/>
</dbReference>
<keyword evidence="7" id="KW-0084">Basement membrane</keyword>
<feature type="domain" description="NtA" evidence="15">
    <location>
        <begin position="26"/>
        <end position="146"/>
    </location>
</feature>
<dbReference type="PRINTS" id="PR00011">
    <property type="entry name" value="EGFLAMININ"/>
</dbReference>
<evidence type="ECO:0000259" key="15">
    <source>
        <dbReference type="PROSITE" id="PS51121"/>
    </source>
</evidence>
<gene>
    <name evidence="17" type="ORF">QR680_001503</name>
</gene>
<feature type="disulfide bond" evidence="12">
    <location>
        <begin position="763"/>
        <end position="775"/>
    </location>
</feature>
<feature type="domain" description="Laminin EGF-like" evidence="14">
    <location>
        <begin position="763"/>
        <end position="809"/>
    </location>
</feature>
<feature type="domain" description="Laminin EGF-like" evidence="14">
    <location>
        <begin position="710"/>
        <end position="762"/>
    </location>
</feature>
<feature type="domain" description="Kazal-like" evidence="16">
    <location>
        <begin position="172"/>
        <end position="221"/>
    </location>
</feature>
<dbReference type="SMART" id="SM00057">
    <property type="entry name" value="FIMAC"/>
    <property type="match status" value="3"/>
</dbReference>
<dbReference type="InterPro" id="IPR002350">
    <property type="entry name" value="Kazal_dom"/>
</dbReference>
<comment type="subcellular location">
    <subcellularLocation>
        <location evidence="1">Secreted</location>
        <location evidence="1">Extracellular space</location>
        <location evidence="1">Extracellular matrix</location>
        <location evidence="1">Basement membrane</location>
    </subcellularLocation>
</comment>
<dbReference type="Pfam" id="PF07648">
    <property type="entry name" value="Kazal_2"/>
    <property type="match status" value="8"/>
</dbReference>
<dbReference type="GO" id="GO:0005604">
    <property type="term" value="C:basement membrane"/>
    <property type="evidence" value="ECO:0007669"/>
    <property type="project" value="UniProtKB-SubCell"/>
</dbReference>
<dbReference type="PANTHER" id="PTHR10913:SF45">
    <property type="entry name" value="FOLLISTATIN, ISOFORM A-RELATED"/>
    <property type="match status" value="1"/>
</dbReference>
<dbReference type="Gene3D" id="2.40.50.120">
    <property type="match status" value="1"/>
</dbReference>
<dbReference type="SUPFAM" id="SSF57196">
    <property type="entry name" value="EGF/Laminin"/>
    <property type="match status" value="2"/>
</dbReference>
<name>A0AA39GYL7_9BILA</name>
<feature type="disulfide bond" evidence="12">
    <location>
        <begin position="710"/>
        <end position="722"/>
    </location>
</feature>
<comment type="caution">
    <text evidence="17">The sequence shown here is derived from an EMBL/GenBank/DDBJ whole genome shotgun (WGS) entry which is preliminary data.</text>
</comment>
<feature type="disulfide bond" evidence="12">
    <location>
        <begin position="765"/>
        <end position="782"/>
    </location>
</feature>
<dbReference type="PROSITE" id="PS01248">
    <property type="entry name" value="EGF_LAM_1"/>
    <property type="match status" value="1"/>
</dbReference>
<feature type="domain" description="Kazal-like" evidence="16">
    <location>
        <begin position="575"/>
        <end position="632"/>
    </location>
</feature>
<evidence type="ECO:0000256" key="11">
    <source>
        <dbReference type="ARBA" id="ARBA00023292"/>
    </source>
</evidence>
<keyword evidence="11 12" id="KW-0424">Laminin EGF-like domain</keyword>
<evidence type="ECO:0000256" key="12">
    <source>
        <dbReference type="PROSITE-ProRule" id="PRU00460"/>
    </source>
</evidence>
<dbReference type="AlphaFoldDB" id="A0AA39GYL7"/>
<feature type="domain" description="Kazal-like" evidence="16">
    <location>
        <begin position="836"/>
        <end position="897"/>
    </location>
</feature>
<dbReference type="PROSITE" id="PS50027">
    <property type="entry name" value="EGF_LAM_2"/>
    <property type="match status" value="2"/>
</dbReference>
<sequence length="904" mass="98000">MHIRVKVLLLFTVLLNLFVLASGSTCPFSWRTVNASLRAAQVVLTGKVEHVSADPRNIHLQTATLKIKRVYKGRKLLGRRQMIAVFGVGNRNICKSSLKEKQTKVLMLSEDEHGLLTLQSPPLPINLRVLDMVHAFSRGRSVKRRRGIRPNKCETTKCPYGSYCSLKTGRCVCRKKCSDGLSPVCGSDGITYPSECHLSMHACRDESTSQLRVLYNGSCADIHRILSAKCEHELVGPMLAAFALKVSLFVTLANACIKWSKDLRNPCEDLRCLAGEQCIITQGVNGGLSAHCACPKECDDFGDSVMSTVVCASDGKEFPSLCHLNKFACENKANISAKYFGSCDPCKTVHCPKGTVCKLNPNREPECRCSEQCSMDYSPVCASNGKTYENECLMKVAACKLDSTLRIYKKGKCEANMPCNRLKCELGELCSVEENDNASCGCFSNCHHVVRPVCGTDGITYDNECELKKTACLKRMHISVRHEGSCGVGVCAGFTGCTHPKICVVRDGIAKCDCMECGSELMEVCGSDGVTYSNPCKMNRAACLSGKSIFQTYNGICEGCEKVSCEFYGVCIVDGKGSGTCKCPQECPQKTDEEKPVCATDGVTYKSECHMQRASCLSQKFKMIAFYGSCDSCSNVRCGYGQHCINGVCSCAEHCEETASDAALCGSDGKLYPSLCHLERAACKTKTVIRQLPLQECQQMPGVTQTKDRCGCNKVGVYDGGCDMSTGQCRCRPGVGGLKCDHCVPGFYGIHLIARGASSCQPCGCSIYGAIRADCEQSTGRCQCKDHALGLKCDTCAPNMILTPSGCIKRNDYVPSSPKSCSQMTCHHGATCVEAKFKPPRCECPQKCDLSSQIGVAANVNVCGSDGNTYENICELVHFACKHQIDLTVASLGVCSQEHSFLPG</sequence>
<dbReference type="GO" id="GO:0043236">
    <property type="term" value="F:laminin binding"/>
    <property type="evidence" value="ECO:0007669"/>
    <property type="project" value="InterPro"/>
</dbReference>
<keyword evidence="2" id="KW-0964">Secreted</keyword>
<proteinExistence type="predicted"/>
<dbReference type="GO" id="GO:0043113">
    <property type="term" value="P:receptor clustering"/>
    <property type="evidence" value="ECO:0007669"/>
    <property type="project" value="InterPro"/>
</dbReference>
<dbReference type="InterPro" id="IPR002049">
    <property type="entry name" value="LE_dom"/>
</dbReference>
<feature type="domain" description="Kazal-like" evidence="16">
    <location>
        <begin position="368"/>
        <end position="415"/>
    </location>
</feature>
<dbReference type="PROSITE" id="PS51465">
    <property type="entry name" value="KAZAL_2"/>
    <property type="match status" value="8"/>
</dbReference>
<evidence type="ECO:0000256" key="2">
    <source>
        <dbReference type="ARBA" id="ARBA00022525"/>
    </source>
</evidence>
<feature type="domain" description="Kazal-like" evidence="16">
    <location>
        <begin position="434"/>
        <end position="488"/>
    </location>
</feature>
<accession>A0AA39GYL7</accession>
<keyword evidence="5 13" id="KW-0732">Signal</keyword>
<dbReference type="Gene3D" id="3.30.60.30">
    <property type="match status" value="8"/>
</dbReference>
<dbReference type="SUPFAM" id="SSF100895">
    <property type="entry name" value="Kazal-type serine protease inhibitors"/>
    <property type="match status" value="8"/>
</dbReference>
<evidence type="ECO:0000256" key="4">
    <source>
        <dbReference type="ARBA" id="ARBA00022690"/>
    </source>
</evidence>
<dbReference type="InterPro" id="IPR003645">
    <property type="entry name" value="Fol_N"/>
</dbReference>
<dbReference type="Proteomes" id="UP001175271">
    <property type="component" value="Unassembled WGS sequence"/>
</dbReference>
<dbReference type="FunFam" id="2.10.25.10:FF:000209">
    <property type="entry name" value="Laminin subunit alpha 5"/>
    <property type="match status" value="1"/>
</dbReference>
<organism evidence="17 18">
    <name type="scientific">Steinernema hermaphroditum</name>
    <dbReference type="NCBI Taxonomy" id="289476"/>
    <lineage>
        <taxon>Eukaryota</taxon>
        <taxon>Metazoa</taxon>
        <taxon>Ecdysozoa</taxon>
        <taxon>Nematoda</taxon>
        <taxon>Chromadorea</taxon>
        <taxon>Rhabditida</taxon>
        <taxon>Tylenchina</taxon>
        <taxon>Panagrolaimomorpha</taxon>
        <taxon>Strongyloidoidea</taxon>
        <taxon>Steinernematidae</taxon>
        <taxon>Steinernema</taxon>
    </lineage>
</organism>
<evidence type="ECO:0000256" key="6">
    <source>
        <dbReference type="ARBA" id="ARBA00022737"/>
    </source>
</evidence>
<dbReference type="SMART" id="SM00274">
    <property type="entry name" value="FOLN"/>
    <property type="match status" value="7"/>
</dbReference>
<reference evidence="17" key="1">
    <citation type="submission" date="2023-06" db="EMBL/GenBank/DDBJ databases">
        <title>Genomic analysis of the entomopathogenic nematode Steinernema hermaphroditum.</title>
        <authorList>
            <person name="Schwarz E.M."/>
            <person name="Heppert J.K."/>
            <person name="Baniya A."/>
            <person name="Schwartz H.T."/>
            <person name="Tan C.-H."/>
            <person name="Antoshechkin I."/>
            <person name="Sternberg P.W."/>
            <person name="Goodrich-Blair H."/>
            <person name="Dillman A.R."/>
        </authorList>
    </citation>
    <scope>NUCLEOTIDE SEQUENCE</scope>
    <source>
        <strain evidence="17">PS9179</strain>
        <tissue evidence="17">Whole animal</tissue>
    </source>
</reference>
<dbReference type="InterPro" id="IPR008993">
    <property type="entry name" value="TIMP-like_OB-fold"/>
</dbReference>
<keyword evidence="8" id="KW-0722">Serine protease inhibitor</keyword>
<dbReference type="Pfam" id="PF03146">
    <property type="entry name" value="NtA"/>
    <property type="match status" value="1"/>
</dbReference>
<keyword evidence="3" id="KW-0272">Extracellular matrix</keyword>
<evidence type="ECO:0000256" key="1">
    <source>
        <dbReference type="ARBA" id="ARBA00004302"/>
    </source>
</evidence>
<dbReference type="Gene3D" id="2.10.25.10">
    <property type="entry name" value="Laminin"/>
    <property type="match status" value="2"/>
</dbReference>
<evidence type="ECO:0000256" key="9">
    <source>
        <dbReference type="ARBA" id="ARBA00023157"/>
    </source>
</evidence>
<dbReference type="PROSITE" id="PS51121">
    <property type="entry name" value="NTA"/>
    <property type="match status" value="1"/>
</dbReference>
<evidence type="ECO:0000259" key="14">
    <source>
        <dbReference type="PROSITE" id="PS50027"/>
    </source>
</evidence>
<dbReference type="CDD" id="cd00055">
    <property type="entry name" value="EGF_Lam"/>
    <property type="match status" value="2"/>
</dbReference>
<keyword evidence="10" id="KW-0325">Glycoprotein</keyword>
<evidence type="ECO:0000256" key="3">
    <source>
        <dbReference type="ARBA" id="ARBA00022530"/>
    </source>
</evidence>
<feature type="disulfide bond" evidence="12">
    <location>
        <begin position="784"/>
        <end position="793"/>
    </location>
</feature>
<evidence type="ECO:0008006" key="19">
    <source>
        <dbReference type="Google" id="ProtNLM"/>
    </source>
</evidence>
<comment type="caution">
    <text evidence="12">Lacks conserved residue(s) required for the propagation of feature annotation.</text>
</comment>
<evidence type="ECO:0000256" key="7">
    <source>
        <dbReference type="ARBA" id="ARBA00022869"/>
    </source>
</evidence>
<evidence type="ECO:0000256" key="5">
    <source>
        <dbReference type="ARBA" id="ARBA00022729"/>
    </source>
</evidence>
<keyword evidence="18" id="KW-1185">Reference proteome</keyword>
<dbReference type="InterPro" id="IPR004850">
    <property type="entry name" value="NtA_dom"/>
</dbReference>
<dbReference type="InterPro" id="IPR050653">
    <property type="entry name" value="Prot_Inhib_GrowthFact_Antg"/>
</dbReference>
<feature type="chain" id="PRO_5041408777" description="Agrin" evidence="13">
    <location>
        <begin position="24"/>
        <end position="904"/>
    </location>
</feature>
<dbReference type="SUPFAM" id="SSF50242">
    <property type="entry name" value="TIMP-like"/>
    <property type="match status" value="1"/>
</dbReference>
<evidence type="ECO:0000256" key="8">
    <source>
        <dbReference type="ARBA" id="ARBA00022900"/>
    </source>
</evidence>
<feature type="domain" description="Kazal-like" evidence="16">
    <location>
        <begin position="645"/>
        <end position="699"/>
    </location>
</feature>